<evidence type="ECO:0000256" key="5">
    <source>
        <dbReference type="SAM" id="MobiDB-lite"/>
    </source>
</evidence>
<sequence>MQVQRNGLSGNKSVTMIVMAMILVLLLAACGKGETKGSNTGAGASATPEATQQGNTAGGTETRTIKDAYGDVEVPGSPSKIVVLDIGALDNLLELGVKPIGAPSILTAGDPYPSYLKGTEGITNIGTVNEPNLEAIDALKPDLIIGNQDTHDGIHAQLSQIAPTVFVETLGVTWKKNLQLYADAVNKADEGQKLLDAYGKRIEELKTALRGKDAIEVSLFRPRADKIQVYLKETFVGTIMEDAGIVRPASQSDAGFSKDVTEEQIADLDGDVILWFNREPDAFAKLEQSALWATLKGAQNNAVHPVEWEYWLSGLGIQAVNKVVDDLNAFLVKG</sequence>
<dbReference type="Pfam" id="PF01497">
    <property type="entry name" value="Peripla_BP_2"/>
    <property type="match status" value="1"/>
</dbReference>
<evidence type="ECO:0000256" key="4">
    <source>
        <dbReference type="ARBA" id="ARBA00022729"/>
    </source>
</evidence>
<keyword evidence="4" id="KW-0732">Signal</keyword>
<dbReference type="PANTHER" id="PTHR30532">
    <property type="entry name" value="IRON III DICITRATE-BINDING PERIPLASMIC PROTEIN"/>
    <property type="match status" value="1"/>
</dbReference>
<name>A0A371PNC6_9BACL</name>
<dbReference type="CDD" id="cd01146">
    <property type="entry name" value="FhuD"/>
    <property type="match status" value="1"/>
</dbReference>
<dbReference type="GO" id="GO:0030288">
    <property type="term" value="C:outer membrane-bounded periplasmic space"/>
    <property type="evidence" value="ECO:0007669"/>
    <property type="project" value="TreeGrafter"/>
</dbReference>
<dbReference type="PROSITE" id="PS50983">
    <property type="entry name" value="FE_B12_PBP"/>
    <property type="match status" value="1"/>
</dbReference>
<dbReference type="PROSITE" id="PS51257">
    <property type="entry name" value="PROKAR_LIPOPROTEIN"/>
    <property type="match status" value="1"/>
</dbReference>
<dbReference type="GO" id="GO:1901678">
    <property type="term" value="P:iron coordination entity transport"/>
    <property type="evidence" value="ECO:0007669"/>
    <property type="project" value="UniProtKB-ARBA"/>
</dbReference>
<evidence type="ECO:0000256" key="1">
    <source>
        <dbReference type="ARBA" id="ARBA00004196"/>
    </source>
</evidence>
<dbReference type="InterPro" id="IPR051313">
    <property type="entry name" value="Bact_iron-sidero_bind"/>
</dbReference>
<dbReference type="PANTHER" id="PTHR30532:SF25">
    <property type="entry name" value="IRON(III) DICITRATE-BINDING PERIPLASMIC PROTEIN"/>
    <property type="match status" value="1"/>
</dbReference>
<dbReference type="AlphaFoldDB" id="A0A371PNC6"/>
<gene>
    <name evidence="7" type="ORF">DX130_12165</name>
</gene>
<dbReference type="InterPro" id="IPR002491">
    <property type="entry name" value="ABC_transptr_periplasmic_BD"/>
</dbReference>
<evidence type="ECO:0000256" key="3">
    <source>
        <dbReference type="ARBA" id="ARBA00022448"/>
    </source>
</evidence>
<protein>
    <submittedName>
        <fullName evidence="7">Iron-siderophore ABC transporter substrate-binding protein</fullName>
    </submittedName>
</protein>
<evidence type="ECO:0000313" key="8">
    <source>
        <dbReference type="Proteomes" id="UP000261905"/>
    </source>
</evidence>
<evidence type="ECO:0000256" key="2">
    <source>
        <dbReference type="ARBA" id="ARBA00008814"/>
    </source>
</evidence>
<keyword evidence="8" id="KW-1185">Reference proteome</keyword>
<keyword evidence="3" id="KW-0813">Transport</keyword>
<comment type="subcellular location">
    <subcellularLocation>
        <location evidence="1">Cell envelope</location>
    </subcellularLocation>
</comment>
<comment type="similarity">
    <text evidence="2">Belongs to the bacterial solute-binding protein 8 family.</text>
</comment>
<dbReference type="RefSeq" id="WP_116045512.1">
    <property type="nucleotide sequence ID" value="NZ_QUBQ01000001.1"/>
</dbReference>
<reference evidence="7 8" key="1">
    <citation type="submission" date="2018-08" db="EMBL/GenBank/DDBJ databases">
        <title>Paenibacillus sp. M4BSY-1, whole genome shotgun sequence.</title>
        <authorList>
            <person name="Tuo L."/>
        </authorList>
    </citation>
    <scope>NUCLEOTIDE SEQUENCE [LARGE SCALE GENOMIC DNA]</scope>
    <source>
        <strain evidence="7 8">M4BSY-1</strain>
    </source>
</reference>
<evidence type="ECO:0000259" key="6">
    <source>
        <dbReference type="PROSITE" id="PS50983"/>
    </source>
</evidence>
<feature type="region of interest" description="Disordered" evidence="5">
    <location>
        <begin position="37"/>
        <end position="62"/>
    </location>
</feature>
<dbReference type="EMBL" id="QUBQ01000001">
    <property type="protein sequence ID" value="REK77710.1"/>
    <property type="molecule type" value="Genomic_DNA"/>
</dbReference>
<feature type="domain" description="Fe/B12 periplasmic-binding" evidence="6">
    <location>
        <begin position="80"/>
        <end position="334"/>
    </location>
</feature>
<dbReference type="OrthoDB" id="9793175at2"/>
<organism evidence="7 8">
    <name type="scientific">Paenibacillus paeoniae</name>
    <dbReference type="NCBI Taxonomy" id="2292705"/>
    <lineage>
        <taxon>Bacteria</taxon>
        <taxon>Bacillati</taxon>
        <taxon>Bacillota</taxon>
        <taxon>Bacilli</taxon>
        <taxon>Bacillales</taxon>
        <taxon>Paenibacillaceae</taxon>
        <taxon>Paenibacillus</taxon>
    </lineage>
</organism>
<evidence type="ECO:0000313" key="7">
    <source>
        <dbReference type="EMBL" id="REK77710.1"/>
    </source>
</evidence>
<dbReference type="Proteomes" id="UP000261905">
    <property type="component" value="Unassembled WGS sequence"/>
</dbReference>
<accession>A0A371PNC6</accession>
<comment type="caution">
    <text evidence="7">The sequence shown here is derived from an EMBL/GenBank/DDBJ whole genome shotgun (WGS) entry which is preliminary data.</text>
</comment>
<proteinExistence type="inferred from homology"/>
<dbReference type="Gene3D" id="3.40.50.1980">
    <property type="entry name" value="Nitrogenase molybdenum iron protein domain"/>
    <property type="match status" value="2"/>
</dbReference>
<dbReference type="SUPFAM" id="SSF53807">
    <property type="entry name" value="Helical backbone' metal receptor"/>
    <property type="match status" value="1"/>
</dbReference>